<sequence>MSSISSSSCMKNNLKYYYMPPEWHPHRATLILYPHNENTFRSVYSKCDMARREICNVARAIACWCTNNDDNNNNKNDATERIAEDVFLFCSTKEEALELENELSLLDETNSGSSSRGNIIVQVCKSDDTWIRDTGPTFVISTRGQQQQQAMIGLDWNFNAYGGPKEGCYWPCHNDLQIASTVIQTLQDYYSTSSNPCTEIQHQKVDIILEGGSIQTDGEGTILTTSECLLHPNRNPSKTQQEIESILLQHLVTLNDDDNDKTGKVLWLPKGLAYDQDTNGHIDNFCCFVKPAQVVLAWCDESNKELDHENYKRCRQALEFLERATDAKGRKIKVWKLSLPPPMFYTKEDIQSLQLINNYNSSDGSDEDIPGRSLGERMAASYVNFYISNNAIVVPQFGHTQSDENAIKLLQEIYPDRNVVGVFSRDILVGGGNIHCVTQQLPLL</sequence>
<dbReference type="PANTHER" id="PTHR31377">
    <property type="entry name" value="AGMATINE DEIMINASE-RELATED"/>
    <property type="match status" value="1"/>
</dbReference>
<dbReference type="AlphaFoldDB" id="A0A7S4VNN0"/>
<dbReference type="GO" id="GO:0047632">
    <property type="term" value="F:agmatine deiminase activity"/>
    <property type="evidence" value="ECO:0007669"/>
    <property type="project" value="TreeGrafter"/>
</dbReference>
<organism evidence="2">
    <name type="scientific">Ditylum brightwellii</name>
    <dbReference type="NCBI Taxonomy" id="49249"/>
    <lineage>
        <taxon>Eukaryota</taxon>
        <taxon>Sar</taxon>
        <taxon>Stramenopiles</taxon>
        <taxon>Ochrophyta</taxon>
        <taxon>Bacillariophyta</taxon>
        <taxon>Mediophyceae</taxon>
        <taxon>Lithodesmiophycidae</taxon>
        <taxon>Lithodesmiales</taxon>
        <taxon>Lithodesmiaceae</taxon>
        <taxon>Ditylum</taxon>
    </lineage>
</organism>
<dbReference type="SUPFAM" id="SSF55909">
    <property type="entry name" value="Pentein"/>
    <property type="match status" value="1"/>
</dbReference>
<dbReference type="PANTHER" id="PTHR31377:SF0">
    <property type="entry name" value="AGMATINE DEIMINASE-RELATED"/>
    <property type="match status" value="1"/>
</dbReference>
<protein>
    <recommendedName>
        <fullName evidence="3">Agmatine deiminase</fullName>
    </recommendedName>
</protein>
<dbReference type="Gene3D" id="3.75.10.10">
    <property type="entry name" value="L-arginine/glycine Amidinotransferase, Chain A"/>
    <property type="match status" value="1"/>
</dbReference>
<accession>A0A7S4VNN0</accession>
<evidence type="ECO:0000313" key="2">
    <source>
        <dbReference type="EMBL" id="CAE4640636.1"/>
    </source>
</evidence>
<dbReference type="EMBL" id="HBNS01041829">
    <property type="protein sequence ID" value="CAE4640636.1"/>
    <property type="molecule type" value="Transcribed_RNA"/>
</dbReference>
<dbReference type="InterPro" id="IPR007466">
    <property type="entry name" value="Peptidyl-Arg-deiminase_porph"/>
</dbReference>
<proteinExistence type="predicted"/>
<dbReference type="Pfam" id="PF04371">
    <property type="entry name" value="PAD_porph"/>
    <property type="match status" value="1"/>
</dbReference>
<gene>
    <name evidence="2" type="ORF">DBRI00130_LOCUS32548</name>
</gene>
<evidence type="ECO:0000256" key="1">
    <source>
        <dbReference type="ARBA" id="ARBA00022801"/>
    </source>
</evidence>
<evidence type="ECO:0008006" key="3">
    <source>
        <dbReference type="Google" id="ProtNLM"/>
    </source>
</evidence>
<name>A0A7S4VNN0_9STRA</name>
<dbReference type="GO" id="GO:0009446">
    <property type="term" value="P:putrescine biosynthetic process"/>
    <property type="evidence" value="ECO:0007669"/>
    <property type="project" value="InterPro"/>
</dbReference>
<reference evidence="2" key="1">
    <citation type="submission" date="2021-01" db="EMBL/GenBank/DDBJ databases">
        <authorList>
            <person name="Corre E."/>
            <person name="Pelletier E."/>
            <person name="Niang G."/>
            <person name="Scheremetjew M."/>
            <person name="Finn R."/>
            <person name="Kale V."/>
            <person name="Holt S."/>
            <person name="Cochrane G."/>
            <person name="Meng A."/>
            <person name="Brown T."/>
            <person name="Cohen L."/>
        </authorList>
    </citation>
    <scope>NUCLEOTIDE SEQUENCE</scope>
    <source>
        <strain evidence="2">GSO104</strain>
    </source>
</reference>
<dbReference type="GO" id="GO:0004668">
    <property type="term" value="F:protein-arginine deiminase activity"/>
    <property type="evidence" value="ECO:0007669"/>
    <property type="project" value="InterPro"/>
</dbReference>
<keyword evidence="1" id="KW-0378">Hydrolase</keyword>